<evidence type="ECO:0000313" key="3">
    <source>
        <dbReference type="Proteomes" id="UP000247892"/>
    </source>
</evidence>
<dbReference type="InterPro" id="IPR005119">
    <property type="entry name" value="LysR_subst-bd"/>
</dbReference>
<evidence type="ECO:0000313" key="2">
    <source>
        <dbReference type="EMBL" id="PXY26379.1"/>
    </source>
</evidence>
<keyword evidence="3" id="KW-1185">Reference proteome</keyword>
<accession>A0A318LMP3</accession>
<dbReference type="EMBL" id="MASU01000011">
    <property type="protein sequence ID" value="PXY26379.1"/>
    <property type="molecule type" value="Genomic_DNA"/>
</dbReference>
<comment type="caution">
    <text evidence="2">The sequence shown here is derived from an EMBL/GenBank/DDBJ whole genome shotgun (WGS) entry which is preliminary data.</text>
</comment>
<name>A0A318LMP3_9PSEU</name>
<proteinExistence type="predicted"/>
<dbReference type="Proteomes" id="UP000247892">
    <property type="component" value="Unassembled WGS sequence"/>
</dbReference>
<reference evidence="2 3" key="1">
    <citation type="submission" date="2016-07" db="EMBL/GenBank/DDBJ databases">
        <title>Draft genome sequence of Prauserella sp. YIM 121212, isolated from alkaline soil.</title>
        <authorList>
            <person name="Ruckert C."/>
            <person name="Albersmeier A."/>
            <person name="Jiang C.-L."/>
            <person name="Jiang Y."/>
            <person name="Kalinowski J."/>
            <person name="Schneider O."/>
            <person name="Winkler A."/>
            <person name="Zotchev S.B."/>
        </authorList>
    </citation>
    <scope>NUCLEOTIDE SEQUENCE [LARGE SCALE GENOMIC DNA]</scope>
    <source>
        <strain evidence="2 3">YIM 121212</strain>
    </source>
</reference>
<gene>
    <name evidence="2" type="ORF">BA062_24880</name>
</gene>
<feature type="domain" description="LysR substrate-binding" evidence="1">
    <location>
        <begin position="2"/>
        <end position="69"/>
    </location>
</feature>
<evidence type="ECO:0000259" key="1">
    <source>
        <dbReference type="Pfam" id="PF03466"/>
    </source>
</evidence>
<protein>
    <recommendedName>
        <fullName evidence="1">LysR substrate-binding domain-containing protein</fullName>
    </recommendedName>
</protein>
<dbReference type="Gene3D" id="3.40.190.10">
    <property type="entry name" value="Periplasmic binding protein-like II"/>
    <property type="match status" value="1"/>
</dbReference>
<dbReference type="SUPFAM" id="SSF53850">
    <property type="entry name" value="Periplasmic binding protein-like II"/>
    <property type="match status" value="1"/>
</dbReference>
<dbReference type="Pfam" id="PF03466">
    <property type="entry name" value="LysR_substrate"/>
    <property type="match status" value="1"/>
</dbReference>
<dbReference type="AlphaFoldDB" id="A0A318LMP3"/>
<organism evidence="2 3">
    <name type="scientific">Prauserella flavalba</name>
    <dbReference type="NCBI Taxonomy" id="1477506"/>
    <lineage>
        <taxon>Bacteria</taxon>
        <taxon>Bacillati</taxon>
        <taxon>Actinomycetota</taxon>
        <taxon>Actinomycetes</taxon>
        <taxon>Pseudonocardiales</taxon>
        <taxon>Pseudonocardiaceae</taxon>
        <taxon>Prauserella</taxon>
    </lineage>
</organism>
<sequence>MLNGLRASHPELTVDISVGADDDLLPALDAGRLDVASLYGRFSPADLRREVAHETEVMALLPADHPLADE</sequence>